<accession>A0A8T9B7N6</accession>
<protein>
    <recommendedName>
        <fullName evidence="4">Transmembrane protein</fullName>
    </recommendedName>
</protein>
<comment type="caution">
    <text evidence="2">The sequence shown here is derived from an EMBL/GenBank/DDBJ whole genome shotgun (WGS) entry which is preliminary data.</text>
</comment>
<dbReference type="OrthoDB" id="5360701at2759"/>
<evidence type="ECO:0000256" key="1">
    <source>
        <dbReference type="SAM" id="Phobius"/>
    </source>
</evidence>
<gene>
    <name evidence="2" type="ORF">LARI1_G005167</name>
</gene>
<keyword evidence="1" id="KW-1133">Transmembrane helix</keyword>
<proteinExistence type="predicted"/>
<dbReference type="EMBL" id="QGMF01000700">
    <property type="protein sequence ID" value="TVY14383.1"/>
    <property type="molecule type" value="Genomic_DNA"/>
</dbReference>
<evidence type="ECO:0000313" key="2">
    <source>
        <dbReference type="EMBL" id="TVY14383.1"/>
    </source>
</evidence>
<organism evidence="2 3">
    <name type="scientific">Lachnellula arida</name>
    <dbReference type="NCBI Taxonomy" id="1316785"/>
    <lineage>
        <taxon>Eukaryota</taxon>
        <taxon>Fungi</taxon>
        <taxon>Dikarya</taxon>
        <taxon>Ascomycota</taxon>
        <taxon>Pezizomycotina</taxon>
        <taxon>Leotiomycetes</taxon>
        <taxon>Helotiales</taxon>
        <taxon>Lachnaceae</taxon>
        <taxon>Lachnellula</taxon>
    </lineage>
</organism>
<dbReference type="Proteomes" id="UP000469559">
    <property type="component" value="Unassembled WGS sequence"/>
</dbReference>
<evidence type="ECO:0008006" key="4">
    <source>
        <dbReference type="Google" id="ProtNLM"/>
    </source>
</evidence>
<dbReference type="AlphaFoldDB" id="A0A8T9B7N6"/>
<sequence>MSKCTLRPRADICHLCDFVVFRQSLSRRPIRIQKSLNTVRTTFPSSRRAYSQTVQQPQGQPDITSRKTTQLLDAVRKVALDEHTTKADLDKAFDEVKVTVNSLLGLDRIPSEQEALQALEQCDILANTLLETVSLGRKYRAASTLLSLDDTGSKRGQSLKLPPATKSIQNDLSNLAFSIITHPPVFITPKILSLYIHIQAALKRPETFPQAFNLYANKPVPEEGSSPIRYLSQNPNKVANAIPQNVADLALQTAIEAKQLVVAMDIVEFSYATKAFRRAKFVRKGLLPATGVAIFPIAAYTLASQLALLQTTMETNMATNVAFAGILAYVGFTGTLGIVALTTANDQMDRVTWTLGLPLRQRWIREEERAAIDRIAGAWGFREVWRRGEEEGEEWDALREWIGMKGMVLDRTSLMEGME</sequence>
<name>A0A8T9B7N6_9HELO</name>
<keyword evidence="3" id="KW-1185">Reference proteome</keyword>
<feature type="transmembrane region" description="Helical" evidence="1">
    <location>
        <begin position="286"/>
        <end position="309"/>
    </location>
</feature>
<reference evidence="2 3" key="1">
    <citation type="submission" date="2018-05" db="EMBL/GenBank/DDBJ databases">
        <title>Whole genome sequencing for identification of molecular markers to develop diagnostic detection tools for the regulated plant pathogen Lachnellula willkommii.</title>
        <authorList>
            <person name="Giroux E."/>
            <person name="Bilodeau G."/>
        </authorList>
    </citation>
    <scope>NUCLEOTIDE SEQUENCE [LARGE SCALE GENOMIC DNA]</scope>
    <source>
        <strain evidence="2 3">CBS 203.66</strain>
    </source>
</reference>
<evidence type="ECO:0000313" key="3">
    <source>
        <dbReference type="Proteomes" id="UP000469559"/>
    </source>
</evidence>
<keyword evidence="1" id="KW-0472">Membrane</keyword>
<feature type="transmembrane region" description="Helical" evidence="1">
    <location>
        <begin position="321"/>
        <end position="341"/>
    </location>
</feature>
<keyword evidence="1" id="KW-0812">Transmembrane</keyword>